<dbReference type="Proteomes" id="UP000001067">
    <property type="component" value="Unassembled WGS sequence"/>
</dbReference>
<organism evidence="2">
    <name type="scientific">Pyrenophora teres f. teres (strain 0-1)</name>
    <name type="common">Barley net blotch fungus</name>
    <name type="synonym">Drechslera teres f. teres</name>
    <dbReference type="NCBI Taxonomy" id="861557"/>
    <lineage>
        <taxon>Eukaryota</taxon>
        <taxon>Fungi</taxon>
        <taxon>Dikarya</taxon>
        <taxon>Ascomycota</taxon>
        <taxon>Pezizomycotina</taxon>
        <taxon>Dothideomycetes</taxon>
        <taxon>Pleosporomycetidae</taxon>
        <taxon>Pleosporales</taxon>
        <taxon>Pleosporineae</taxon>
        <taxon>Pleosporaceae</taxon>
        <taxon>Pyrenophora</taxon>
    </lineage>
</organism>
<evidence type="ECO:0000313" key="2">
    <source>
        <dbReference type="Proteomes" id="UP000001067"/>
    </source>
</evidence>
<gene>
    <name evidence="1" type="ORF">PTT_15414</name>
</gene>
<protein>
    <submittedName>
        <fullName evidence="1">Uncharacterized protein</fullName>
    </submittedName>
</protein>
<keyword evidence="2" id="KW-1185">Reference proteome</keyword>
<dbReference type="EMBL" id="GL536266">
    <property type="protein sequence ID" value="EFQ88639.1"/>
    <property type="molecule type" value="Genomic_DNA"/>
</dbReference>
<dbReference type="AlphaFoldDB" id="E3S065"/>
<evidence type="ECO:0000313" key="1">
    <source>
        <dbReference type="EMBL" id="EFQ88639.1"/>
    </source>
</evidence>
<reference evidence="1 2" key="1">
    <citation type="journal article" date="2010" name="Genome Biol.">
        <title>A first genome assembly of the barley fungal pathogen Pyrenophora teres f. teres.</title>
        <authorList>
            <person name="Ellwood S.R."/>
            <person name="Liu Z."/>
            <person name="Syme R.A."/>
            <person name="Lai Z."/>
            <person name="Hane J.K."/>
            <person name="Keiper F."/>
            <person name="Moffat C.S."/>
            <person name="Oliver R.P."/>
            <person name="Friesen T.L."/>
        </authorList>
    </citation>
    <scope>NUCLEOTIDE SEQUENCE [LARGE SCALE GENOMIC DNA]</scope>
    <source>
        <strain evidence="1 2">0-1</strain>
    </source>
</reference>
<accession>E3S065</accession>
<sequence length="65" mass="7116">MAPKDSTLCSAIKYTFAPADQDVLSALSVTEDIRDQTFYIEHFIGAIVDTNAIMAWLAEGLPLII</sequence>
<dbReference type="KEGG" id="pte:PTT_15414"/>
<dbReference type="HOGENOM" id="CLU_2850791_0_0_1"/>
<proteinExistence type="predicted"/>
<name>E3S065_PYRTT</name>